<keyword evidence="3" id="KW-1185">Reference proteome</keyword>
<evidence type="ECO:0000313" key="3">
    <source>
        <dbReference type="Proteomes" id="UP000245946"/>
    </source>
</evidence>
<name>A0A316Z1B5_9BASI</name>
<accession>A0A316Z1B5</accession>
<organism evidence="2 3">
    <name type="scientific">Tilletiopsis washingtonensis</name>
    <dbReference type="NCBI Taxonomy" id="58919"/>
    <lineage>
        <taxon>Eukaryota</taxon>
        <taxon>Fungi</taxon>
        <taxon>Dikarya</taxon>
        <taxon>Basidiomycota</taxon>
        <taxon>Ustilaginomycotina</taxon>
        <taxon>Exobasidiomycetes</taxon>
        <taxon>Entylomatales</taxon>
        <taxon>Entylomatales incertae sedis</taxon>
        <taxon>Tilletiopsis</taxon>
    </lineage>
</organism>
<feature type="region of interest" description="Disordered" evidence="1">
    <location>
        <begin position="1"/>
        <end position="35"/>
    </location>
</feature>
<evidence type="ECO:0000256" key="1">
    <source>
        <dbReference type="SAM" id="MobiDB-lite"/>
    </source>
</evidence>
<dbReference type="GeneID" id="37266709"/>
<gene>
    <name evidence="2" type="ORF">FA09DRAFT_147730</name>
</gene>
<feature type="region of interest" description="Disordered" evidence="1">
    <location>
        <begin position="130"/>
        <end position="164"/>
    </location>
</feature>
<proteinExistence type="predicted"/>
<reference evidence="2 3" key="1">
    <citation type="journal article" date="2018" name="Mol. Biol. Evol.">
        <title>Broad Genomic Sampling Reveals a Smut Pathogenic Ancestry of the Fungal Clade Ustilaginomycotina.</title>
        <authorList>
            <person name="Kijpornyongpan T."/>
            <person name="Mondo S.J."/>
            <person name="Barry K."/>
            <person name="Sandor L."/>
            <person name="Lee J."/>
            <person name="Lipzen A."/>
            <person name="Pangilinan J."/>
            <person name="LaButti K."/>
            <person name="Hainaut M."/>
            <person name="Henrissat B."/>
            <person name="Grigoriev I.V."/>
            <person name="Spatafora J.W."/>
            <person name="Aime M.C."/>
        </authorList>
    </citation>
    <scope>NUCLEOTIDE SEQUENCE [LARGE SCALE GENOMIC DNA]</scope>
    <source>
        <strain evidence="2 3">MCA 4186</strain>
    </source>
</reference>
<dbReference type="Proteomes" id="UP000245946">
    <property type="component" value="Unassembled WGS sequence"/>
</dbReference>
<dbReference type="AlphaFoldDB" id="A0A316Z1B5"/>
<dbReference type="EMBL" id="KZ819305">
    <property type="protein sequence ID" value="PWN95331.1"/>
    <property type="molecule type" value="Genomic_DNA"/>
</dbReference>
<dbReference type="RefSeq" id="XP_025595610.1">
    <property type="nucleotide sequence ID" value="XM_025739163.1"/>
</dbReference>
<evidence type="ECO:0000313" key="2">
    <source>
        <dbReference type="EMBL" id="PWN95331.1"/>
    </source>
</evidence>
<sequence length="263" mass="28228">MRRHEDKMLGRVVPSANGTSRAARDASRARSTPGQRRLCIRPSIKRSVLLMSCASQRCGPHLALVFPALRRPRCRRGSTCMWLRGESWTSNALPRGHANMTALACVHRTQAEEVCEGEAPAAAAHAGASGRGAAAAARRRPRAKCPLSAAPPPRRPPSRGEEADKCMSARRWHLGRCGRSGGVHRRLVRETQSEVRRSGTDQLTTCGGGERCGGASGGGACLSEASYHSIAPKHQASQDISICSPACVSSRMEGARLRHWQSA</sequence>
<protein>
    <submittedName>
        <fullName evidence="2">Uncharacterized protein</fullName>
    </submittedName>
</protein>